<dbReference type="EMBL" id="CAJVCH010556796">
    <property type="protein sequence ID" value="CAG7830625.1"/>
    <property type="molecule type" value="Genomic_DNA"/>
</dbReference>
<organism evidence="2 3">
    <name type="scientific">Allacma fusca</name>
    <dbReference type="NCBI Taxonomy" id="39272"/>
    <lineage>
        <taxon>Eukaryota</taxon>
        <taxon>Metazoa</taxon>
        <taxon>Ecdysozoa</taxon>
        <taxon>Arthropoda</taxon>
        <taxon>Hexapoda</taxon>
        <taxon>Collembola</taxon>
        <taxon>Symphypleona</taxon>
        <taxon>Sminthuridae</taxon>
        <taxon>Allacma</taxon>
    </lineage>
</organism>
<gene>
    <name evidence="2" type="ORF">AFUS01_LOCUS40416</name>
</gene>
<evidence type="ECO:0000313" key="3">
    <source>
        <dbReference type="Proteomes" id="UP000708208"/>
    </source>
</evidence>
<evidence type="ECO:0000313" key="2">
    <source>
        <dbReference type="EMBL" id="CAG7830625.1"/>
    </source>
</evidence>
<reference evidence="2" key="1">
    <citation type="submission" date="2021-06" db="EMBL/GenBank/DDBJ databases">
        <authorList>
            <person name="Hodson N. C."/>
            <person name="Mongue J. A."/>
            <person name="Jaron S. K."/>
        </authorList>
    </citation>
    <scope>NUCLEOTIDE SEQUENCE</scope>
</reference>
<dbReference type="OrthoDB" id="6418726at2759"/>
<proteinExistence type="predicted"/>
<comment type="caution">
    <text evidence="2">The sequence shown here is derived from an EMBL/GenBank/DDBJ whole genome shotgun (WGS) entry which is preliminary data.</text>
</comment>
<protein>
    <recommendedName>
        <fullName evidence="1">DUF4806 domain-containing protein</fullName>
    </recommendedName>
</protein>
<sequence length="96" mass="10870">AELLEFEDKIKTDPDYRELARVALSRVGGQDVSEVTNNIFRKLMEDEVSKEYTLYGTSEKGSFVKLETFNLILDAVRSVKSTSEATETLMKKAIMT</sequence>
<dbReference type="AlphaFoldDB" id="A0A8J2PNU2"/>
<feature type="non-terminal residue" evidence="2">
    <location>
        <position position="1"/>
    </location>
</feature>
<dbReference type="Proteomes" id="UP000708208">
    <property type="component" value="Unassembled WGS sequence"/>
</dbReference>
<keyword evidence="3" id="KW-1185">Reference proteome</keyword>
<name>A0A8J2PNU2_9HEXA</name>
<dbReference type="InterPro" id="IPR032071">
    <property type="entry name" value="DUF4806"/>
</dbReference>
<dbReference type="Pfam" id="PF16064">
    <property type="entry name" value="DUF4806"/>
    <property type="match status" value="1"/>
</dbReference>
<evidence type="ECO:0000259" key="1">
    <source>
        <dbReference type="Pfam" id="PF16064"/>
    </source>
</evidence>
<feature type="non-terminal residue" evidence="2">
    <location>
        <position position="96"/>
    </location>
</feature>
<feature type="domain" description="DUF4806" evidence="1">
    <location>
        <begin position="2"/>
        <end position="70"/>
    </location>
</feature>
<accession>A0A8J2PNU2</accession>